<gene>
    <name evidence="2" type="ORF">Tci_325184</name>
</gene>
<feature type="non-terminal residue" evidence="2">
    <location>
        <position position="1"/>
    </location>
</feature>
<name>A0A699H872_TANCI</name>
<reference evidence="2" key="1">
    <citation type="journal article" date="2019" name="Sci. Rep.">
        <title>Draft genome of Tanacetum cinerariifolium, the natural source of mosquito coil.</title>
        <authorList>
            <person name="Yamashiro T."/>
            <person name="Shiraishi A."/>
            <person name="Satake H."/>
            <person name="Nakayama K."/>
        </authorList>
    </citation>
    <scope>NUCLEOTIDE SEQUENCE</scope>
</reference>
<keyword evidence="1" id="KW-0472">Membrane</keyword>
<evidence type="ECO:0000313" key="2">
    <source>
        <dbReference type="EMBL" id="GEX53209.1"/>
    </source>
</evidence>
<dbReference type="EMBL" id="BKCJ010113905">
    <property type="protein sequence ID" value="GEX53209.1"/>
    <property type="molecule type" value="Genomic_DNA"/>
</dbReference>
<dbReference type="AlphaFoldDB" id="A0A699H872"/>
<feature type="transmembrane region" description="Helical" evidence="1">
    <location>
        <begin position="57"/>
        <end position="80"/>
    </location>
</feature>
<sequence>VGYNSSQQPVTISTILSGTSNTNYSVYSKKPTPLHQSIHFVVVKDCFAVVKGCLDDAAMGCFAAVIMVYNCLIYELLLVMEQMMSS</sequence>
<proteinExistence type="predicted"/>
<organism evidence="2">
    <name type="scientific">Tanacetum cinerariifolium</name>
    <name type="common">Dalmatian daisy</name>
    <name type="synonym">Chrysanthemum cinerariifolium</name>
    <dbReference type="NCBI Taxonomy" id="118510"/>
    <lineage>
        <taxon>Eukaryota</taxon>
        <taxon>Viridiplantae</taxon>
        <taxon>Streptophyta</taxon>
        <taxon>Embryophyta</taxon>
        <taxon>Tracheophyta</taxon>
        <taxon>Spermatophyta</taxon>
        <taxon>Magnoliopsida</taxon>
        <taxon>eudicotyledons</taxon>
        <taxon>Gunneridae</taxon>
        <taxon>Pentapetalae</taxon>
        <taxon>asterids</taxon>
        <taxon>campanulids</taxon>
        <taxon>Asterales</taxon>
        <taxon>Asteraceae</taxon>
        <taxon>Asteroideae</taxon>
        <taxon>Anthemideae</taxon>
        <taxon>Anthemidinae</taxon>
        <taxon>Tanacetum</taxon>
    </lineage>
</organism>
<evidence type="ECO:0000256" key="1">
    <source>
        <dbReference type="SAM" id="Phobius"/>
    </source>
</evidence>
<protein>
    <submittedName>
        <fullName evidence="2">Uncharacterized protein</fullName>
    </submittedName>
</protein>
<keyword evidence="1" id="KW-0812">Transmembrane</keyword>
<comment type="caution">
    <text evidence="2">The sequence shown here is derived from an EMBL/GenBank/DDBJ whole genome shotgun (WGS) entry which is preliminary data.</text>
</comment>
<keyword evidence="1" id="KW-1133">Transmembrane helix</keyword>
<accession>A0A699H872</accession>